<evidence type="ECO:0000313" key="2">
    <source>
        <dbReference type="Proteomes" id="UP000501690"/>
    </source>
</evidence>
<evidence type="ECO:0000313" key="1">
    <source>
        <dbReference type="EMBL" id="QCD77860.1"/>
    </source>
</evidence>
<protein>
    <submittedName>
        <fullName evidence="1">Uncharacterized protein</fullName>
    </submittedName>
</protein>
<accession>A0A4D6KME7</accession>
<organism evidence="1 2">
    <name type="scientific">Vigna unguiculata</name>
    <name type="common">Cowpea</name>
    <dbReference type="NCBI Taxonomy" id="3917"/>
    <lineage>
        <taxon>Eukaryota</taxon>
        <taxon>Viridiplantae</taxon>
        <taxon>Streptophyta</taxon>
        <taxon>Embryophyta</taxon>
        <taxon>Tracheophyta</taxon>
        <taxon>Spermatophyta</taxon>
        <taxon>Magnoliopsida</taxon>
        <taxon>eudicotyledons</taxon>
        <taxon>Gunneridae</taxon>
        <taxon>Pentapetalae</taxon>
        <taxon>rosids</taxon>
        <taxon>fabids</taxon>
        <taxon>Fabales</taxon>
        <taxon>Fabaceae</taxon>
        <taxon>Papilionoideae</taxon>
        <taxon>50 kb inversion clade</taxon>
        <taxon>NPAAA clade</taxon>
        <taxon>indigoferoid/millettioid clade</taxon>
        <taxon>Phaseoleae</taxon>
        <taxon>Vigna</taxon>
    </lineage>
</organism>
<gene>
    <name evidence="1" type="ORF">DEO72_LG1g1488</name>
</gene>
<sequence>MVIEIVVGGQPNTNLSILVVVVEALPIDAGGIDALAEVAKLVPLKPPMLMKAFQKLPNF</sequence>
<dbReference type="EMBL" id="CP039345">
    <property type="protein sequence ID" value="QCD77860.1"/>
    <property type="molecule type" value="Genomic_DNA"/>
</dbReference>
<reference evidence="1 2" key="1">
    <citation type="submission" date="2019-04" db="EMBL/GenBank/DDBJ databases">
        <title>An improved genome assembly and genetic linkage map for asparagus bean, Vigna unguiculata ssp. sesquipedialis.</title>
        <authorList>
            <person name="Xia Q."/>
            <person name="Zhang R."/>
            <person name="Dong Y."/>
        </authorList>
    </citation>
    <scope>NUCLEOTIDE SEQUENCE [LARGE SCALE GENOMIC DNA]</scope>
    <source>
        <tissue evidence="1">Leaf</tissue>
    </source>
</reference>
<proteinExistence type="predicted"/>
<name>A0A4D6KME7_VIGUN</name>
<dbReference type="AlphaFoldDB" id="A0A4D6KME7"/>
<dbReference type="Proteomes" id="UP000501690">
    <property type="component" value="Linkage Group LG1"/>
</dbReference>
<keyword evidence="2" id="KW-1185">Reference proteome</keyword>